<accession>A0A8J6LB50</accession>
<proteinExistence type="predicted"/>
<reference evidence="1" key="1">
    <citation type="journal article" date="2020" name="J Insects Food Feed">
        <title>The yellow mealworm (Tenebrio molitor) genome: a resource for the emerging insects as food and feed industry.</title>
        <authorList>
            <person name="Eriksson T."/>
            <person name="Andere A."/>
            <person name="Kelstrup H."/>
            <person name="Emery V."/>
            <person name="Picard C."/>
        </authorList>
    </citation>
    <scope>NUCLEOTIDE SEQUENCE</scope>
    <source>
        <strain evidence="1">Stoneville</strain>
        <tissue evidence="1">Whole head</tissue>
    </source>
</reference>
<dbReference type="Proteomes" id="UP000719412">
    <property type="component" value="Unassembled WGS sequence"/>
</dbReference>
<comment type="caution">
    <text evidence="1">The sequence shown here is derived from an EMBL/GenBank/DDBJ whole genome shotgun (WGS) entry which is preliminary data.</text>
</comment>
<organism evidence="1 2">
    <name type="scientific">Tenebrio molitor</name>
    <name type="common">Yellow mealworm beetle</name>
    <dbReference type="NCBI Taxonomy" id="7067"/>
    <lineage>
        <taxon>Eukaryota</taxon>
        <taxon>Metazoa</taxon>
        <taxon>Ecdysozoa</taxon>
        <taxon>Arthropoda</taxon>
        <taxon>Hexapoda</taxon>
        <taxon>Insecta</taxon>
        <taxon>Pterygota</taxon>
        <taxon>Neoptera</taxon>
        <taxon>Endopterygota</taxon>
        <taxon>Coleoptera</taxon>
        <taxon>Polyphaga</taxon>
        <taxon>Cucujiformia</taxon>
        <taxon>Tenebrionidae</taxon>
        <taxon>Tenebrio</taxon>
    </lineage>
</organism>
<keyword evidence="2" id="KW-1185">Reference proteome</keyword>
<evidence type="ECO:0000313" key="2">
    <source>
        <dbReference type="Proteomes" id="UP000719412"/>
    </source>
</evidence>
<reference evidence="1" key="2">
    <citation type="submission" date="2021-08" db="EMBL/GenBank/DDBJ databases">
        <authorList>
            <person name="Eriksson T."/>
        </authorList>
    </citation>
    <scope>NUCLEOTIDE SEQUENCE</scope>
    <source>
        <strain evidence="1">Stoneville</strain>
        <tissue evidence="1">Whole head</tissue>
    </source>
</reference>
<protein>
    <submittedName>
        <fullName evidence="1">Uncharacterized protein</fullName>
    </submittedName>
</protein>
<dbReference type="Pfam" id="PF07165">
    <property type="entry name" value="DUF1397"/>
    <property type="match status" value="1"/>
</dbReference>
<name>A0A8J6LB50_TENMO</name>
<dbReference type="InterPro" id="IPR009832">
    <property type="entry name" value="DUF1397"/>
</dbReference>
<dbReference type="AlphaFoldDB" id="A0A8J6LB50"/>
<gene>
    <name evidence="1" type="ORF">GEV33_008136</name>
</gene>
<dbReference type="EMBL" id="JABDTM020024061">
    <property type="protein sequence ID" value="KAH0814655.1"/>
    <property type="molecule type" value="Genomic_DNA"/>
</dbReference>
<sequence length="431" mass="48380">MSDISDSENEVDIVEETLNVGGKECRPQEPCEFPESANILSSTSVYINEDFSKAMISICNQEDKENAGYENFDNANVAASLLMLFHCSSKESRVQEPFISIVRCSDSDEVLEKVKSKHLRKYLTDRREDVDSGLEKLEKHCPGVSEKLKSALVSFQECDDKADDSLTLCSAIQVYTLNCTAPLLKVVDDCLPDSAKGLPSLGVKSILSVADYLCKQTGESIFELGNPCLWEDLEESNEQLDECEEKVKNFAKKHKETIPSKTEICSTATSLRTCVQTRATTTCKNQKTKNVALGVFDALVAPCSHINEEALMECRKKFDTSLTTCDSLRTYALHCSQPFIQLEDECLTNYTKGLTMLTVKGIVSAIDFLCSERGEVILELVNPCIWFYEFTAEEQEPEEELEECNDRLKDMIHKYRKNLPSPSDACRSVLW</sequence>
<evidence type="ECO:0000313" key="1">
    <source>
        <dbReference type="EMBL" id="KAH0814655.1"/>
    </source>
</evidence>